<feature type="transmembrane region" description="Helical" evidence="1">
    <location>
        <begin position="526"/>
        <end position="550"/>
    </location>
</feature>
<dbReference type="Proteomes" id="UP000830710">
    <property type="component" value="Segment"/>
</dbReference>
<keyword evidence="1" id="KW-0472">Membrane</keyword>
<keyword evidence="1" id="KW-0812">Transmembrane</keyword>
<evidence type="ECO:0000313" key="3">
    <source>
        <dbReference type="Proteomes" id="UP000830710"/>
    </source>
</evidence>
<dbReference type="GeneID" id="80539201"/>
<sequence>MDFLKKLILILLIAPNGSPLHMPKVGKVFEDLGVVIEPSSVVLHHESFHYTTLGVSFDIARYYNRTHQTMLRKCTASVLTSSLLDGFQTNIDTFFNSMSTVFTDLGSHYCEQSTLDCFLEGKPTRERRQAVLLGLGFAGLAAAGYGLYHHITDGEVDDHVRQINRHVASHESRLSNLQITTEHYEKINDRLIVKMYSGFSDLFKELFGKLCQSQEEEIRQILLMHLDNYFYQYKNEIYRAMDGHVSDFMISLQYVKDNILSLPVFKDSAYTQDPGLFYASSKSVLIKADKKTSTAYFLVSIPIIRKQDISPLYKVTNFGWDSSGFTNKIKLPENFYYLSQNDSVRIISVDLANCFQTYGIFLCPSRYAIINKHSICLENLVKNKSTSGCSLTSQISTKRCEHLNLKGGVILKNCVDASVIHNFRGVRQVNKIRSRGGKPVFVGYSMFSELIIGDHSVSSRPNLVTTKVESQVVFNMTDWSRFDHLMIPGVEHDLDELERTRLHSLSTPTGYWEEGTKITKHYSGEIILVFLLLLAAVLLCIFWSRLRYAIGIRCLKKKQRPVNTEFLYTPSERLKSIRERIQHLEI</sequence>
<accession>A0AAE7IF07</accession>
<reference evidence="2" key="2">
    <citation type="submission" date="2020-03" db="EMBL/GenBank/DDBJ databases">
        <authorList>
            <person name="Kafer S."/>
            <person name="Paraskevopoulou S."/>
            <person name="Zirkel F."/>
            <person name="Wieseke N."/>
            <person name="Donath A."/>
            <person name="Petersen M."/>
            <person name="Jones T.C."/>
            <person name="Liu S."/>
            <person name="Zhou X."/>
            <person name="Middendorf M."/>
            <person name="Junglen S."/>
            <person name="Misof B."/>
            <person name="Drosten C."/>
        </authorList>
    </citation>
    <scope>NUCLEOTIDE SEQUENCE</scope>
    <source>
        <strain evidence="2">OKIAV94</strain>
    </source>
</reference>
<dbReference type="KEGG" id="vg:80539201"/>
<reference evidence="2" key="1">
    <citation type="journal article" date="2019" name="PLoS Pathog.">
        <title>Re-assessing the diversity of negative strand RNA viruses in insects.</title>
        <authorList>
            <person name="Kafer S."/>
            <person name="Paraskevopoulou S."/>
            <person name="Zirkel F."/>
            <person name="Wieseke N."/>
            <person name="Donath A."/>
            <person name="Petersen M."/>
            <person name="Jones T.C."/>
            <person name="Liu S."/>
            <person name="Zhou X."/>
            <person name="Middendorf M."/>
            <person name="Junglen S."/>
            <person name="Misof B."/>
            <person name="Drosten C."/>
        </authorList>
    </citation>
    <scope>NUCLEOTIDE SEQUENCE</scope>
    <source>
        <strain evidence="2">OKIAV94</strain>
    </source>
</reference>
<proteinExistence type="predicted"/>
<organism evidence="2 3">
    <name type="scientific">Hemipteran arli-related virus OKIAV94</name>
    <dbReference type="NCBI Taxonomy" id="2746357"/>
    <lineage>
        <taxon>Viruses</taxon>
        <taxon>Riboviria</taxon>
        <taxon>Orthornavirae</taxon>
        <taxon>Negarnaviricota</taxon>
        <taxon>Haploviricotina</taxon>
        <taxon>Monjiviricetes</taxon>
        <taxon>Mononegavirales</taxon>
        <taxon>Lispiviridae</taxon>
        <taxon>Rivapovirus</taxon>
        <taxon>Rivapovirus aleyrodidae</taxon>
    </lineage>
</organism>
<dbReference type="EMBL" id="MT153547">
    <property type="protein sequence ID" value="QMP82352.1"/>
    <property type="molecule type" value="Viral_cRNA"/>
</dbReference>
<keyword evidence="3" id="KW-1185">Reference proteome</keyword>
<dbReference type="RefSeq" id="YP_010800587.1">
    <property type="nucleotide sequence ID" value="NC_076879.1"/>
</dbReference>
<protein>
    <submittedName>
        <fullName evidence="2">Glycoprotein</fullName>
    </submittedName>
</protein>
<evidence type="ECO:0000313" key="2">
    <source>
        <dbReference type="EMBL" id="QMP82352.1"/>
    </source>
</evidence>
<name>A0AAE7IF07_9MONO</name>
<keyword evidence="1" id="KW-1133">Transmembrane helix</keyword>
<evidence type="ECO:0000256" key="1">
    <source>
        <dbReference type="SAM" id="Phobius"/>
    </source>
</evidence>